<keyword evidence="11" id="KW-0030">Aminoacyl-tRNA synthetase</keyword>
<dbReference type="InterPro" id="IPR012947">
    <property type="entry name" value="tRNA_SAD"/>
</dbReference>
<proteinExistence type="inferred from homology"/>
<feature type="non-terminal residue" evidence="15">
    <location>
        <position position="561"/>
    </location>
</feature>
<dbReference type="InterPro" id="IPR033728">
    <property type="entry name" value="ThrRS_core"/>
</dbReference>
<evidence type="ECO:0000256" key="13">
    <source>
        <dbReference type="NCBIfam" id="TIGR00418"/>
    </source>
</evidence>
<dbReference type="GO" id="GO:0005524">
    <property type="term" value="F:ATP binding"/>
    <property type="evidence" value="ECO:0007669"/>
    <property type="project" value="UniProtKB-KW"/>
</dbReference>
<evidence type="ECO:0000256" key="1">
    <source>
        <dbReference type="ARBA" id="ARBA00008226"/>
    </source>
</evidence>
<dbReference type="Pfam" id="PF03129">
    <property type="entry name" value="HGTP_anticodon"/>
    <property type="match status" value="1"/>
</dbReference>
<dbReference type="GO" id="GO:0046872">
    <property type="term" value="F:metal ion binding"/>
    <property type="evidence" value="ECO:0007669"/>
    <property type="project" value="UniProtKB-KW"/>
</dbReference>
<dbReference type="Pfam" id="PF07973">
    <property type="entry name" value="tRNA_SAD"/>
    <property type="match status" value="1"/>
</dbReference>
<dbReference type="InterPro" id="IPR018163">
    <property type="entry name" value="Thr/Ala-tRNA-synth_IIc_edit"/>
</dbReference>
<keyword evidence="7" id="KW-0862">Zinc</keyword>
<evidence type="ECO:0000256" key="2">
    <source>
        <dbReference type="ARBA" id="ARBA00013163"/>
    </source>
</evidence>
<dbReference type="Proteomes" id="UP000745577">
    <property type="component" value="Unassembled WGS sequence"/>
</dbReference>
<evidence type="ECO:0000313" key="15">
    <source>
        <dbReference type="EMBL" id="MCA9380435.1"/>
    </source>
</evidence>
<evidence type="ECO:0000256" key="5">
    <source>
        <dbReference type="ARBA" id="ARBA00022723"/>
    </source>
</evidence>
<keyword evidence="5" id="KW-0479">Metal-binding</keyword>
<dbReference type="SUPFAM" id="SSF52954">
    <property type="entry name" value="Class II aaRS ABD-related"/>
    <property type="match status" value="1"/>
</dbReference>
<keyword evidence="4 15" id="KW-0436">Ligase</keyword>
<dbReference type="FunFam" id="3.30.930.10:FF:000002">
    <property type="entry name" value="Threonine--tRNA ligase"/>
    <property type="match status" value="1"/>
</dbReference>
<gene>
    <name evidence="15" type="ORF">KC675_04620</name>
</gene>
<protein>
    <recommendedName>
        <fullName evidence="2 13">Threonine--tRNA ligase</fullName>
        <ecNumber evidence="2 13">6.1.1.3</ecNumber>
    </recommendedName>
</protein>
<organism evidence="15 16">
    <name type="scientific">Candidatus Dojkabacteria bacterium</name>
    <dbReference type="NCBI Taxonomy" id="2099670"/>
    <lineage>
        <taxon>Bacteria</taxon>
        <taxon>Candidatus Dojkabacteria</taxon>
    </lineage>
</organism>
<dbReference type="EMBL" id="JAGQLL010000061">
    <property type="protein sequence ID" value="MCA9380435.1"/>
    <property type="molecule type" value="Genomic_DNA"/>
</dbReference>
<dbReference type="InterPro" id="IPR045864">
    <property type="entry name" value="aa-tRNA-synth_II/BPL/LPL"/>
</dbReference>
<dbReference type="InterPro" id="IPR002320">
    <property type="entry name" value="Thr-tRNA-ligase_IIa"/>
</dbReference>
<comment type="caution">
    <text evidence="15">The sequence shown here is derived from an EMBL/GenBank/DDBJ whole genome shotgun (WGS) entry which is preliminary data.</text>
</comment>
<accession>A0A955L1F2</accession>
<feature type="domain" description="Aminoacyl-transfer RNA synthetases class-II family profile" evidence="14">
    <location>
        <begin position="230"/>
        <end position="496"/>
    </location>
</feature>
<reference evidence="15" key="1">
    <citation type="submission" date="2020-04" db="EMBL/GenBank/DDBJ databases">
        <authorList>
            <person name="Zhang T."/>
        </authorList>
    </citation>
    <scope>NUCLEOTIDE SEQUENCE</scope>
    <source>
        <strain evidence="15">HKST-UBA15</strain>
    </source>
</reference>
<name>A0A955L1F2_9BACT</name>
<dbReference type="CDD" id="cd00771">
    <property type="entry name" value="ThrRS_core"/>
    <property type="match status" value="1"/>
</dbReference>
<keyword evidence="3" id="KW-0820">tRNA-binding</keyword>
<dbReference type="InterPro" id="IPR004154">
    <property type="entry name" value="Anticodon-bd"/>
</dbReference>
<dbReference type="GO" id="GO:0004829">
    <property type="term" value="F:threonine-tRNA ligase activity"/>
    <property type="evidence" value="ECO:0007669"/>
    <property type="project" value="UniProtKB-UniRule"/>
</dbReference>
<dbReference type="InterPro" id="IPR006195">
    <property type="entry name" value="aa-tRNA-synth_II"/>
</dbReference>
<dbReference type="PRINTS" id="PR01047">
    <property type="entry name" value="TRNASYNTHTHR"/>
</dbReference>
<evidence type="ECO:0000313" key="16">
    <source>
        <dbReference type="Proteomes" id="UP000745577"/>
    </source>
</evidence>
<dbReference type="Gene3D" id="3.30.980.10">
    <property type="entry name" value="Threonyl-trna Synthetase, Chain A, domain 2"/>
    <property type="match status" value="1"/>
</dbReference>
<dbReference type="SMART" id="SM00863">
    <property type="entry name" value="tRNA_SAD"/>
    <property type="match status" value="1"/>
</dbReference>
<dbReference type="EC" id="6.1.1.3" evidence="2 13"/>
<dbReference type="GO" id="GO:0006435">
    <property type="term" value="P:threonyl-tRNA aminoacylation"/>
    <property type="evidence" value="ECO:0007669"/>
    <property type="project" value="UniProtKB-UniRule"/>
</dbReference>
<evidence type="ECO:0000256" key="6">
    <source>
        <dbReference type="ARBA" id="ARBA00022741"/>
    </source>
</evidence>
<dbReference type="Gene3D" id="3.30.930.10">
    <property type="entry name" value="Bira Bifunctional Protein, Domain 2"/>
    <property type="match status" value="1"/>
</dbReference>
<dbReference type="PANTHER" id="PTHR11451:SF44">
    <property type="entry name" value="THREONINE--TRNA LIGASE, CHLOROPLASTIC_MITOCHONDRIAL 2"/>
    <property type="match status" value="1"/>
</dbReference>
<dbReference type="FunFam" id="3.30.980.10:FF:000005">
    <property type="entry name" value="Threonyl-tRNA synthetase, mitochondrial"/>
    <property type="match status" value="1"/>
</dbReference>
<dbReference type="GO" id="GO:0005737">
    <property type="term" value="C:cytoplasm"/>
    <property type="evidence" value="ECO:0007669"/>
    <property type="project" value="UniProtKB-UniRule"/>
</dbReference>
<comment type="similarity">
    <text evidence="1">Belongs to the class-II aminoacyl-tRNA synthetase family.</text>
</comment>
<keyword evidence="10" id="KW-0648">Protein biosynthesis</keyword>
<evidence type="ECO:0000256" key="11">
    <source>
        <dbReference type="ARBA" id="ARBA00023146"/>
    </source>
</evidence>
<dbReference type="InterPro" id="IPR002314">
    <property type="entry name" value="aa-tRNA-synt_IIb"/>
</dbReference>
<dbReference type="SUPFAM" id="SSF55186">
    <property type="entry name" value="ThrRS/AlaRS common domain"/>
    <property type="match status" value="1"/>
</dbReference>
<dbReference type="PANTHER" id="PTHR11451">
    <property type="entry name" value="THREONINE-TRNA LIGASE"/>
    <property type="match status" value="1"/>
</dbReference>
<dbReference type="AlphaFoldDB" id="A0A955L1F2"/>
<keyword evidence="8" id="KW-0067">ATP-binding</keyword>
<dbReference type="NCBIfam" id="TIGR00418">
    <property type="entry name" value="thrS"/>
    <property type="match status" value="1"/>
</dbReference>
<evidence type="ECO:0000256" key="9">
    <source>
        <dbReference type="ARBA" id="ARBA00022884"/>
    </source>
</evidence>
<dbReference type="HAMAP" id="MF_00184">
    <property type="entry name" value="Thr_tRNA_synth"/>
    <property type="match status" value="1"/>
</dbReference>
<sequence length="561" mass="65563">MNDKYEGFKNLVPDYVRNEEDFKLYKLRHTTEHVFNQAIEEIWPGKIQRAIGPAIAEGFYNDSRWEVAPTEEDFEKIEAKMQEIIDADLPISRKDVTEVEAREIFKDNPFKQELITEFVKSGESLSVYHTGDVFVDLCKGPHVDSTGEIKAFKVLNIAGAYWKGDEKNEMLTRVYGTAFFSKEELEKFLWQKEEAKKRDHRKLGQQLDLFTFSHLVGSGMPLYTQKGALIRRLLNEYVEELQRKAGYMQVWTPQIARGELFKKSGHYDKYKDDMFRVSSSYSDDEFFLKPMNCPQHTQIFGSRPRSYKELPLRITDFAMLYRDERPGELHGLARVRSFSQDDCHVFCTEEQVDDEIDLALNMIKEVLTTFGFKYRYRLSTRDPKHPEKYLGNPETWDRVEKWAEEIMVRNEIEHYPGVGEAAFYAPKMDLMATDSLGREWQLSTVQIDYVMPERFDLKYIDNNGNEQRPIMIHRAILGSAERFLMILLESMAGALPAWLSPVQVQIIPISDQNNAYADKLEVELKNKGVRVEVDKDSERMQNKIRLAQEHKIPYMLIVGKR</sequence>
<evidence type="ECO:0000256" key="8">
    <source>
        <dbReference type="ARBA" id="ARBA00022840"/>
    </source>
</evidence>
<keyword evidence="6" id="KW-0547">Nucleotide-binding</keyword>
<dbReference type="Gene3D" id="3.40.50.800">
    <property type="entry name" value="Anticodon-binding domain"/>
    <property type="match status" value="1"/>
</dbReference>
<dbReference type="SUPFAM" id="SSF55681">
    <property type="entry name" value="Class II aaRS and biotin synthetases"/>
    <property type="match status" value="1"/>
</dbReference>
<evidence type="ECO:0000259" key="14">
    <source>
        <dbReference type="PROSITE" id="PS50862"/>
    </source>
</evidence>
<comment type="catalytic activity">
    <reaction evidence="12">
        <text>tRNA(Thr) + L-threonine + ATP = L-threonyl-tRNA(Thr) + AMP + diphosphate + H(+)</text>
        <dbReference type="Rhea" id="RHEA:24624"/>
        <dbReference type="Rhea" id="RHEA-COMP:9670"/>
        <dbReference type="Rhea" id="RHEA-COMP:9704"/>
        <dbReference type="ChEBI" id="CHEBI:15378"/>
        <dbReference type="ChEBI" id="CHEBI:30616"/>
        <dbReference type="ChEBI" id="CHEBI:33019"/>
        <dbReference type="ChEBI" id="CHEBI:57926"/>
        <dbReference type="ChEBI" id="CHEBI:78442"/>
        <dbReference type="ChEBI" id="CHEBI:78534"/>
        <dbReference type="ChEBI" id="CHEBI:456215"/>
        <dbReference type="EC" id="6.1.1.3"/>
    </reaction>
</comment>
<dbReference type="GO" id="GO:0000049">
    <property type="term" value="F:tRNA binding"/>
    <property type="evidence" value="ECO:0007669"/>
    <property type="project" value="UniProtKB-KW"/>
</dbReference>
<evidence type="ECO:0000256" key="4">
    <source>
        <dbReference type="ARBA" id="ARBA00022598"/>
    </source>
</evidence>
<evidence type="ECO:0000256" key="7">
    <source>
        <dbReference type="ARBA" id="ARBA00022833"/>
    </source>
</evidence>
<evidence type="ECO:0000256" key="12">
    <source>
        <dbReference type="ARBA" id="ARBA00049515"/>
    </source>
</evidence>
<evidence type="ECO:0000256" key="10">
    <source>
        <dbReference type="ARBA" id="ARBA00022917"/>
    </source>
</evidence>
<dbReference type="PROSITE" id="PS50862">
    <property type="entry name" value="AA_TRNA_LIGASE_II"/>
    <property type="match status" value="1"/>
</dbReference>
<evidence type="ECO:0000256" key="3">
    <source>
        <dbReference type="ARBA" id="ARBA00022555"/>
    </source>
</evidence>
<dbReference type="InterPro" id="IPR036621">
    <property type="entry name" value="Anticodon-bd_dom_sf"/>
</dbReference>
<keyword evidence="9" id="KW-0694">RNA-binding</keyword>
<dbReference type="Pfam" id="PF00587">
    <property type="entry name" value="tRNA-synt_2b"/>
    <property type="match status" value="1"/>
</dbReference>
<reference evidence="15" key="2">
    <citation type="journal article" date="2021" name="Microbiome">
        <title>Successional dynamics and alternative stable states in a saline activated sludge microbial community over 9 years.</title>
        <authorList>
            <person name="Wang Y."/>
            <person name="Ye J."/>
            <person name="Ju F."/>
            <person name="Liu L."/>
            <person name="Boyd J.A."/>
            <person name="Deng Y."/>
            <person name="Parks D.H."/>
            <person name="Jiang X."/>
            <person name="Yin X."/>
            <person name="Woodcroft B.J."/>
            <person name="Tyson G.W."/>
            <person name="Hugenholtz P."/>
            <person name="Polz M.F."/>
            <person name="Zhang T."/>
        </authorList>
    </citation>
    <scope>NUCLEOTIDE SEQUENCE</scope>
    <source>
        <strain evidence="15">HKST-UBA15</strain>
    </source>
</reference>